<organism evidence="2 3">
    <name type="scientific">Stylosanthes scabra</name>
    <dbReference type="NCBI Taxonomy" id="79078"/>
    <lineage>
        <taxon>Eukaryota</taxon>
        <taxon>Viridiplantae</taxon>
        <taxon>Streptophyta</taxon>
        <taxon>Embryophyta</taxon>
        <taxon>Tracheophyta</taxon>
        <taxon>Spermatophyta</taxon>
        <taxon>Magnoliopsida</taxon>
        <taxon>eudicotyledons</taxon>
        <taxon>Gunneridae</taxon>
        <taxon>Pentapetalae</taxon>
        <taxon>rosids</taxon>
        <taxon>fabids</taxon>
        <taxon>Fabales</taxon>
        <taxon>Fabaceae</taxon>
        <taxon>Papilionoideae</taxon>
        <taxon>50 kb inversion clade</taxon>
        <taxon>dalbergioids sensu lato</taxon>
        <taxon>Dalbergieae</taxon>
        <taxon>Pterocarpus clade</taxon>
        <taxon>Stylosanthes</taxon>
    </lineage>
</organism>
<gene>
    <name evidence="2" type="ORF">PIB30_003615</name>
</gene>
<reference evidence="2 3" key="1">
    <citation type="journal article" date="2023" name="Plants (Basel)">
        <title>Bridging the Gap: Combining Genomics and Transcriptomics Approaches to Understand Stylosanthes scabra, an Orphan Legume from the Brazilian Caatinga.</title>
        <authorList>
            <person name="Ferreira-Neto J.R.C."/>
            <person name="da Silva M.D."/>
            <person name="Binneck E."/>
            <person name="de Melo N.F."/>
            <person name="da Silva R.H."/>
            <person name="de Melo A.L.T.M."/>
            <person name="Pandolfi V."/>
            <person name="Bustamante F.O."/>
            <person name="Brasileiro-Vidal A.C."/>
            <person name="Benko-Iseppon A.M."/>
        </authorList>
    </citation>
    <scope>NUCLEOTIDE SEQUENCE [LARGE SCALE GENOMIC DNA]</scope>
    <source>
        <tissue evidence="2">Leaves</tissue>
    </source>
</reference>
<evidence type="ECO:0000313" key="2">
    <source>
        <dbReference type="EMBL" id="MED6203876.1"/>
    </source>
</evidence>
<evidence type="ECO:0000313" key="3">
    <source>
        <dbReference type="Proteomes" id="UP001341840"/>
    </source>
</evidence>
<keyword evidence="3" id="KW-1185">Reference proteome</keyword>
<dbReference type="EMBL" id="JASCZI010241662">
    <property type="protein sequence ID" value="MED6203876.1"/>
    <property type="molecule type" value="Genomic_DNA"/>
</dbReference>
<name>A0ABU6Y2X4_9FABA</name>
<proteinExistence type="predicted"/>
<accession>A0ABU6Y2X4</accession>
<evidence type="ECO:0000256" key="1">
    <source>
        <dbReference type="SAM" id="MobiDB-lite"/>
    </source>
</evidence>
<sequence>MIRKSLINASSFFIVYFGNGNCNLPRNMDGIGRLTARGFTYDSITPIDEGTSSSSIQGPGGGDKTTLCERRPT</sequence>
<dbReference type="Proteomes" id="UP001341840">
    <property type="component" value="Unassembled WGS sequence"/>
</dbReference>
<protein>
    <submittedName>
        <fullName evidence="2">Uncharacterized protein</fullName>
    </submittedName>
</protein>
<feature type="region of interest" description="Disordered" evidence="1">
    <location>
        <begin position="48"/>
        <end position="73"/>
    </location>
</feature>
<comment type="caution">
    <text evidence="2">The sequence shown here is derived from an EMBL/GenBank/DDBJ whole genome shotgun (WGS) entry which is preliminary data.</text>
</comment>